<dbReference type="AlphaFoldDB" id="A0AAA9T323"/>
<feature type="compositionally biased region" description="Pro residues" evidence="3">
    <location>
        <begin position="147"/>
        <end position="170"/>
    </location>
</feature>
<accession>A0AAA9T323</accession>
<proteinExistence type="predicted"/>
<dbReference type="GO" id="GO:0007165">
    <property type="term" value="P:signal transduction"/>
    <property type="evidence" value="ECO:0007669"/>
    <property type="project" value="InterPro"/>
</dbReference>
<dbReference type="GO" id="GO:0016020">
    <property type="term" value="C:membrane"/>
    <property type="evidence" value="ECO:0007669"/>
    <property type="project" value="InterPro"/>
</dbReference>
<reference evidence="4" key="1">
    <citation type="submission" date="2018-03" db="EMBL/GenBank/DDBJ databases">
        <title>ARS-UCD1.2.</title>
        <authorList>
            <person name="Rosen B.D."/>
            <person name="Bickhart D.M."/>
            <person name="Koren S."/>
            <person name="Schnabel R.D."/>
            <person name="Hall R."/>
            <person name="Zimin A."/>
            <person name="Dreischer C."/>
            <person name="Schultheiss S."/>
            <person name="Schroeder S.G."/>
            <person name="Elsik C.G."/>
            <person name="Couldrey C."/>
            <person name="Liu G.E."/>
            <person name="Van Tassell C.P."/>
            <person name="Phillippy A.M."/>
            <person name="Smith T.P.L."/>
            <person name="Medrano J.F."/>
        </authorList>
    </citation>
    <scope>NUCLEOTIDE SEQUENCE [LARGE SCALE GENOMIC DNA]</scope>
    <source>
        <strain evidence="4">Hereford</strain>
    </source>
</reference>
<dbReference type="Ensembl" id="ENSBTAT00000113950.1">
    <property type="protein sequence ID" value="ENSBTAP00000091017.1"/>
    <property type="gene ID" value="ENSBTAG00000058756.1"/>
</dbReference>
<evidence type="ECO:0000313" key="4">
    <source>
        <dbReference type="Ensembl" id="ENSBTAP00000091017.1"/>
    </source>
</evidence>
<dbReference type="SMART" id="SM00175">
    <property type="entry name" value="RAB"/>
    <property type="match status" value="1"/>
</dbReference>
<protein>
    <submittedName>
        <fullName evidence="4">Uncharacterized protein</fullName>
    </submittedName>
</protein>
<dbReference type="InterPro" id="IPR020849">
    <property type="entry name" value="Small_GTPase_Ras-type"/>
</dbReference>
<evidence type="ECO:0000256" key="2">
    <source>
        <dbReference type="ARBA" id="ARBA00023134"/>
    </source>
</evidence>
<dbReference type="GeneTree" id="ENSGT00940000164852"/>
<dbReference type="Gene3D" id="3.40.50.300">
    <property type="entry name" value="P-loop containing nucleotide triphosphate hydrolases"/>
    <property type="match status" value="1"/>
</dbReference>
<feature type="region of interest" description="Disordered" evidence="3">
    <location>
        <begin position="16"/>
        <end position="197"/>
    </location>
</feature>
<reference evidence="4" key="2">
    <citation type="submission" date="2025-08" db="UniProtKB">
        <authorList>
            <consortium name="Ensembl"/>
        </authorList>
    </citation>
    <scope>IDENTIFICATION</scope>
    <source>
        <strain evidence="4">Hereford</strain>
    </source>
</reference>
<sequence>RNAAISRLTWKVSGYHLLRDGRGSPRREGREPGLRAGSPPARPRGPGEGGAGPGSSDRAETEARAARPVGEAGAGPLGPGAGQTLRGARELGPAEGRAGPRVWGGWPLSRRGQSRAGQGGLGRRGVSLPVPGLEPAPRPGARAPAPGSRPSPRPSLPAPLAPPSPPPAPRGPRQAPASARHSCRRASRQPRSSAMAGLGLRPAKGYRVVLLGSVAVGKTALATQFACGSFPEQCEPSVEELFSKVIEVNAAPALLEIVDTVGAEHLVTLKDLYIKNSDGFVVLYSVCSEASFEAVRPLRERMGRLRGPKADLDAQRQVLTAQGRALAREWRCPFLEVTAKSKLMVDQVFTQVVREMEALAPPEEVVPAVPTNAQETWPSERFIG</sequence>
<feature type="compositionally biased region" description="Basic and acidic residues" evidence="3">
    <location>
        <begin position="17"/>
        <end position="33"/>
    </location>
</feature>
<evidence type="ECO:0000313" key="5">
    <source>
        <dbReference type="Proteomes" id="UP000009136"/>
    </source>
</evidence>
<feature type="compositionally biased region" description="Low complexity" evidence="3">
    <location>
        <begin position="171"/>
        <end position="180"/>
    </location>
</feature>
<keyword evidence="5" id="KW-1185">Reference proteome</keyword>
<dbReference type="InterPro" id="IPR027417">
    <property type="entry name" value="P-loop_NTPase"/>
</dbReference>
<name>A0AAA9T323_BOVIN</name>
<dbReference type="PROSITE" id="PS51421">
    <property type="entry name" value="RAS"/>
    <property type="match status" value="1"/>
</dbReference>
<dbReference type="SMART" id="SM00174">
    <property type="entry name" value="RHO"/>
    <property type="match status" value="1"/>
</dbReference>
<dbReference type="SMART" id="SM00173">
    <property type="entry name" value="RAS"/>
    <property type="match status" value="1"/>
</dbReference>
<evidence type="ECO:0000256" key="1">
    <source>
        <dbReference type="ARBA" id="ARBA00022741"/>
    </source>
</evidence>
<dbReference type="SUPFAM" id="SSF52540">
    <property type="entry name" value="P-loop containing nucleoside triphosphate hydrolases"/>
    <property type="match status" value="1"/>
</dbReference>
<keyword evidence="1" id="KW-0547">Nucleotide-binding</keyword>
<dbReference type="Pfam" id="PF00071">
    <property type="entry name" value="Ras"/>
    <property type="match status" value="1"/>
</dbReference>
<evidence type="ECO:0000256" key="3">
    <source>
        <dbReference type="SAM" id="MobiDB-lite"/>
    </source>
</evidence>
<reference evidence="4" key="3">
    <citation type="submission" date="2025-09" db="UniProtKB">
        <authorList>
            <consortium name="Ensembl"/>
        </authorList>
    </citation>
    <scope>IDENTIFICATION</scope>
    <source>
        <strain evidence="4">Hereford</strain>
    </source>
</reference>
<dbReference type="Proteomes" id="UP000009136">
    <property type="component" value="Chromosome 21"/>
</dbReference>
<dbReference type="PRINTS" id="PR00449">
    <property type="entry name" value="RASTRNSFRMNG"/>
</dbReference>
<dbReference type="GO" id="GO:0003924">
    <property type="term" value="F:GTPase activity"/>
    <property type="evidence" value="ECO:0007669"/>
    <property type="project" value="InterPro"/>
</dbReference>
<dbReference type="InterPro" id="IPR001806">
    <property type="entry name" value="Small_GTPase"/>
</dbReference>
<dbReference type="PANTHER" id="PTHR24070">
    <property type="entry name" value="RAS, DI-RAS, AND RHEB FAMILY MEMBERS OF SMALL GTPASE SUPERFAMILY"/>
    <property type="match status" value="1"/>
</dbReference>
<organism evidence="4 5">
    <name type="scientific">Bos taurus</name>
    <name type="common">Bovine</name>
    <dbReference type="NCBI Taxonomy" id="9913"/>
    <lineage>
        <taxon>Eukaryota</taxon>
        <taxon>Metazoa</taxon>
        <taxon>Chordata</taxon>
        <taxon>Craniata</taxon>
        <taxon>Vertebrata</taxon>
        <taxon>Euteleostomi</taxon>
        <taxon>Mammalia</taxon>
        <taxon>Eutheria</taxon>
        <taxon>Laurasiatheria</taxon>
        <taxon>Artiodactyla</taxon>
        <taxon>Ruminantia</taxon>
        <taxon>Pecora</taxon>
        <taxon>Bovidae</taxon>
        <taxon>Bovinae</taxon>
        <taxon>Bos</taxon>
    </lineage>
</organism>
<dbReference type="PROSITE" id="PS51419">
    <property type="entry name" value="RAB"/>
    <property type="match status" value="1"/>
</dbReference>
<dbReference type="GO" id="GO:0005525">
    <property type="term" value="F:GTP binding"/>
    <property type="evidence" value="ECO:0007669"/>
    <property type="project" value="UniProtKB-KW"/>
</dbReference>
<feature type="compositionally biased region" description="Gly residues" evidence="3">
    <location>
        <begin position="72"/>
        <end position="81"/>
    </location>
</feature>
<keyword evidence="2" id="KW-0342">GTP-binding</keyword>